<dbReference type="Gene3D" id="3.10.20.310">
    <property type="entry name" value="membrane protein fhac"/>
    <property type="match status" value="1"/>
</dbReference>
<comment type="subcellular location">
    <subcellularLocation>
        <location evidence="1">Membrane</location>
    </subcellularLocation>
</comment>
<name>E3BM46_9VIBR</name>
<sequence length="761" mass="85142">MRKLTDFFPCLIVALFLIASGSVVAKSKVEQRPKVALVLAGGGAKGAAHIGVLKALEELKVPIDIITGTSMGAFIGGLYATGMSADEIESFIDTVDWNGGYRDRVDRSERRVQDKEYEDRYQLTTDLGLGWDQIRSGVGIVRGQGMLTLLRETVGNLPPFASFDDLVIPYRAVATDIVDLKPVVLDSGYLVDVMMASMSVPGALPPYNINGRLLVDGGVTNNMPVDIARKLGADIVIAVDISTDYKKQEDFTNFLTIADQVSNYLVRNTTAQQTELLTPKDILLRPNVANMETGDFDMMHQAFDEGYNAAMQLQNKLNGLALSTARFQDYIDSKEDIRRHLRYGDNIEVQNIIVNNDSHYSDEVIQGRLNLKVGRKYTLAEIEKTIQSLYAWARFELITYRYDVVDGKDTLIIDVKEKSWGPNYLNFRFFLEDDFSSRSQYSLGLSTQFTDLNSFGTELWTSFEMGTDKRMDVTLYSPLFTLQKAFTTFGITFDNEERIAPVKGFGDTSLESTKNYTPLEYTEWTTKWALGYQDTLWRRFMIGTKYVSGSTEYATQRSLGSDEYTRYGVFANFRVDTLDDYSLPQKGIYFDLDYALTRDEIDPEAGFGGLDDETHEIGVKFIGAHTIERHTLVANVDLGFVSSKSDSAPLNPEDLGGFLNLSGIPRNSLIGSNKVFGSLVYRYRWFDNDFGMFSAPFYVGTSIEYGGVWSDPDAHLRDVPMYAAGSVFVGMDSPVGPVMLGYGRTEQNFDSVYLIIGTTFK</sequence>
<dbReference type="Proteomes" id="UP000002943">
    <property type="component" value="Unassembled WGS sequence"/>
</dbReference>
<feature type="short sequence motif" description="DGA/G" evidence="6">
    <location>
        <begin position="216"/>
        <end position="218"/>
    </location>
</feature>
<evidence type="ECO:0000256" key="5">
    <source>
        <dbReference type="ARBA" id="ARBA00023136"/>
    </source>
</evidence>
<dbReference type="EMBL" id="AEIU01000083">
    <property type="protein sequence ID" value="EFP95974.1"/>
    <property type="molecule type" value="Genomic_DNA"/>
</dbReference>
<reference evidence="9 10" key="1">
    <citation type="journal article" date="2012" name="Int. J. Syst. Evol. Microbiol.">
        <title>Vibrio caribbeanicus sp. nov., isolated from the marine sponge Scleritoderma cyanea.</title>
        <authorList>
            <person name="Hoffmann M."/>
            <person name="Monday S.R."/>
            <person name="Allard M.W."/>
            <person name="Strain E.A."/>
            <person name="Whittaker P."/>
            <person name="Naum M."/>
            <person name="McCarthy P.J."/>
            <person name="Lopez J.V."/>
            <person name="Fischer M."/>
            <person name="Brown E.W."/>
        </authorList>
    </citation>
    <scope>NUCLEOTIDE SEQUENCE [LARGE SCALE GENOMIC DNA]</scope>
    <source>
        <strain evidence="9 10">ATCC BAA-2122</strain>
    </source>
</reference>
<dbReference type="InterPro" id="IPR002641">
    <property type="entry name" value="PNPLA_dom"/>
</dbReference>
<dbReference type="SUPFAM" id="SSF52151">
    <property type="entry name" value="FabD/lysophospholipase-like"/>
    <property type="match status" value="1"/>
</dbReference>
<evidence type="ECO:0000259" key="8">
    <source>
        <dbReference type="PROSITE" id="PS51779"/>
    </source>
</evidence>
<evidence type="ECO:0000313" key="10">
    <source>
        <dbReference type="Proteomes" id="UP000002943"/>
    </source>
</evidence>
<feature type="short sequence motif" description="GXSXG" evidence="6">
    <location>
        <begin position="68"/>
        <end position="72"/>
    </location>
</feature>
<organism evidence="9 10">
    <name type="scientific">Vibrio caribbeanicus ATCC BAA-2122</name>
    <dbReference type="NCBI Taxonomy" id="796620"/>
    <lineage>
        <taxon>Bacteria</taxon>
        <taxon>Pseudomonadati</taxon>
        <taxon>Pseudomonadota</taxon>
        <taxon>Gammaproteobacteria</taxon>
        <taxon>Vibrionales</taxon>
        <taxon>Vibrionaceae</taxon>
        <taxon>Vibrio</taxon>
    </lineage>
</organism>
<evidence type="ECO:0000256" key="1">
    <source>
        <dbReference type="ARBA" id="ARBA00004370"/>
    </source>
</evidence>
<keyword evidence="5" id="KW-0472">Membrane</keyword>
<gene>
    <name evidence="9" type="ORF">VIBC2010_01823</name>
</gene>
<proteinExistence type="predicted"/>
<dbReference type="InterPro" id="IPR010827">
    <property type="entry name" value="BamA/TamA_POTRA"/>
</dbReference>
<comment type="caution">
    <text evidence="9">The sequence shown here is derived from an EMBL/GenBank/DDBJ whole genome shotgun (WGS) entry which is preliminary data.</text>
</comment>
<dbReference type="Gene3D" id="2.40.160.50">
    <property type="entry name" value="membrane protein fhac: a member of the omp85/tpsb transporter family"/>
    <property type="match status" value="1"/>
</dbReference>
<dbReference type="InterPro" id="IPR050301">
    <property type="entry name" value="NTE"/>
</dbReference>
<evidence type="ECO:0008006" key="11">
    <source>
        <dbReference type="Google" id="ProtNLM"/>
    </source>
</evidence>
<keyword evidence="2 6" id="KW-0378">Hydrolase</keyword>
<keyword evidence="3 6" id="KW-0442">Lipid degradation</keyword>
<feature type="active site" description="Proton acceptor" evidence="6">
    <location>
        <position position="216"/>
    </location>
</feature>
<dbReference type="PROSITE" id="PS51779">
    <property type="entry name" value="POTRA"/>
    <property type="match status" value="1"/>
</dbReference>
<evidence type="ECO:0000259" key="7">
    <source>
        <dbReference type="PROSITE" id="PS51635"/>
    </source>
</evidence>
<dbReference type="OrthoDB" id="5290098at2"/>
<dbReference type="CDD" id="cd07205">
    <property type="entry name" value="Pat_PNPLA6_PNPLA7_NTE1_like"/>
    <property type="match status" value="1"/>
</dbReference>
<feature type="domain" description="PNPLA" evidence="7">
    <location>
        <begin position="37"/>
        <end position="229"/>
    </location>
</feature>
<evidence type="ECO:0000256" key="4">
    <source>
        <dbReference type="ARBA" id="ARBA00023098"/>
    </source>
</evidence>
<dbReference type="RefSeq" id="WP_009602142.1">
    <property type="nucleotide sequence ID" value="NZ_AEIU01000083.1"/>
</dbReference>
<dbReference type="InterPro" id="IPR034746">
    <property type="entry name" value="POTRA"/>
</dbReference>
<dbReference type="Gene3D" id="3.40.1090.10">
    <property type="entry name" value="Cytosolic phospholipase A2 catalytic domain"/>
    <property type="match status" value="2"/>
</dbReference>
<feature type="short sequence motif" description="GXGXXG" evidence="6">
    <location>
        <begin position="41"/>
        <end position="46"/>
    </location>
</feature>
<evidence type="ECO:0000256" key="6">
    <source>
        <dbReference type="PROSITE-ProRule" id="PRU01161"/>
    </source>
</evidence>
<dbReference type="PANTHER" id="PTHR14226">
    <property type="entry name" value="NEUROPATHY TARGET ESTERASE/SWISS CHEESE D.MELANOGASTER"/>
    <property type="match status" value="1"/>
</dbReference>
<dbReference type="eggNOG" id="COG1752">
    <property type="taxonomic scope" value="Bacteria"/>
</dbReference>
<dbReference type="GO" id="GO:0016787">
    <property type="term" value="F:hydrolase activity"/>
    <property type="evidence" value="ECO:0007669"/>
    <property type="project" value="UniProtKB-UniRule"/>
</dbReference>
<dbReference type="STRING" id="796620.VIBC2010_01823"/>
<keyword evidence="4 6" id="KW-0443">Lipid metabolism</keyword>
<dbReference type="Pfam" id="PF01734">
    <property type="entry name" value="Patatin"/>
    <property type="match status" value="1"/>
</dbReference>
<feature type="active site" description="Nucleophile" evidence="6">
    <location>
        <position position="70"/>
    </location>
</feature>
<evidence type="ECO:0000256" key="3">
    <source>
        <dbReference type="ARBA" id="ARBA00022963"/>
    </source>
</evidence>
<dbReference type="PROSITE" id="PS51635">
    <property type="entry name" value="PNPLA"/>
    <property type="match status" value="1"/>
</dbReference>
<accession>E3BM46</accession>
<feature type="domain" description="POTRA" evidence="8">
    <location>
        <begin position="347"/>
        <end position="418"/>
    </location>
</feature>
<keyword evidence="10" id="KW-1185">Reference proteome</keyword>
<protein>
    <recommendedName>
        <fullName evidence="11">PNPLA domain-containing protein</fullName>
    </recommendedName>
</protein>
<dbReference type="Pfam" id="PF07244">
    <property type="entry name" value="POTRA"/>
    <property type="match status" value="1"/>
</dbReference>
<evidence type="ECO:0000256" key="2">
    <source>
        <dbReference type="ARBA" id="ARBA00022801"/>
    </source>
</evidence>
<dbReference type="eggNOG" id="COG4775">
    <property type="taxonomic scope" value="Bacteria"/>
</dbReference>
<evidence type="ECO:0000313" key="9">
    <source>
        <dbReference type="EMBL" id="EFP95974.1"/>
    </source>
</evidence>
<dbReference type="PANTHER" id="PTHR14226:SF29">
    <property type="entry name" value="NEUROPATHY TARGET ESTERASE SWS"/>
    <property type="match status" value="1"/>
</dbReference>
<dbReference type="GO" id="GO:0016042">
    <property type="term" value="P:lipid catabolic process"/>
    <property type="evidence" value="ECO:0007669"/>
    <property type="project" value="UniProtKB-UniRule"/>
</dbReference>
<dbReference type="GO" id="GO:0019867">
    <property type="term" value="C:outer membrane"/>
    <property type="evidence" value="ECO:0007669"/>
    <property type="project" value="InterPro"/>
</dbReference>
<dbReference type="InterPro" id="IPR016035">
    <property type="entry name" value="Acyl_Trfase/lysoPLipase"/>
</dbReference>
<dbReference type="AlphaFoldDB" id="E3BM46"/>